<feature type="transmembrane region" description="Helical" evidence="9">
    <location>
        <begin position="123"/>
        <end position="146"/>
    </location>
</feature>
<comment type="subcellular location">
    <subcellularLocation>
        <location evidence="9">Cell membrane</location>
        <topology evidence="9">Multi-pass membrane protein</topology>
    </subcellularLocation>
</comment>
<dbReference type="EC" id="3.4.23.36" evidence="9"/>
<protein>
    <recommendedName>
        <fullName evidence="9">Lipoprotein signal peptidase</fullName>
        <ecNumber evidence="9">3.4.23.36</ecNumber>
    </recommendedName>
    <alternativeName>
        <fullName evidence="9">Prolipoprotein signal peptidase</fullName>
    </alternativeName>
    <alternativeName>
        <fullName evidence="9">Signal peptidase II</fullName>
        <shortName evidence="9">SPase II</shortName>
    </alternativeName>
</protein>
<comment type="caution">
    <text evidence="9">Lacks conserved residue(s) required for the propagation of feature annotation.</text>
</comment>
<evidence type="ECO:0000313" key="13">
    <source>
        <dbReference type="Proteomes" id="UP001157125"/>
    </source>
</evidence>
<keyword evidence="7 9" id="KW-1133">Transmembrane helix</keyword>
<evidence type="ECO:0000256" key="10">
    <source>
        <dbReference type="RuleBase" id="RU004181"/>
    </source>
</evidence>
<dbReference type="Proteomes" id="UP001157125">
    <property type="component" value="Unassembled WGS sequence"/>
</dbReference>
<dbReference type="PRINTS" id="PR00781">
    <property type="entry name" value="LIPOSIGPTASE"/>
</dbReference>
<keyword evidence="8 9" id="KW-0472">Membrane</keyword>
<feature type="transmembrane region" description="Helical" evidence="9">
    <location>
        <begin position="60"/>
        <end position="79"/>
    </location>
</feature>
<evidence type="ECO:0000256" key="1">
    <source>
        <dbReference type="ARBA" id="ARBA00006139"/>
    </source>
</evidence>
<evidence type="ECO:0000256" key="8">
    <source>
        <dbReference type="ARBA" id="ARBA00023136"/>
    </source>
</evidence>
<comment type="similarity">
    <text evidence="1 9 10">Belongs to the peptidase A8 family.</text>
</comment>
<dbReference type="EMBL" id="BSUN01000001">
    <property type="protein sequence ID" value="GMA37179.1"/>
    <property type="molecule type" value="Genomic_DNA"/>
</dbReference>
<evidence type="ECO:0000313" key="12">
    <source>
        <dbReference type="EMBL" id="GMA37179.1"/>
    </source>
</evidence>
<keyword evidence="5 9" id="KW-0064">Aspartyl protease</keyword>
<name>A0ABQ6IH37_9MICO</name>
<dbReference type="HAMAP" id="MF_00161">
    <property type="entry name" value="LspA"/>
    <property type="match status" value="1"/>
</dbReference>
<keyword evidence="13" id="KW-1185">Reference proteome</keyword>
<organism evidence="12 13">
    <name type="scientific">Demequina litorisediminis</name>
    <dbReference type="NCBI Taxonomy" id="1849022"/>
    <lineage>
        <taxon>Bacteria</taxon>
        <taxon>Bacillati</taxon>
        <taxon>Actinomycetota</taxon>
        <taxon>Actinomycetes</taxon>
        <taxon>Micrococcales</taxon>
        <taxon>Demequinaceae</taxon>
        <taxon>Demequina</taxon>
    </lineage>
</organism>
<dbReference type="RefSeq" id="WP_284328990.1">
    <property type="nucleotide sequence ID" value="NZ_BSUN01000001.1"/>
</dbReference>
<feature type="active site" evidence="9">
    <location>
        <position position="133"/>
    </location>
</feature>
<accession>A0ABQ6IH37</accession>
<feature type="active site" evidence="9">
    <location>
        <position position="119"/>
    </location>
</feature>
<evidence type="ECO:0000256" key="9">
    <source>
        <dbReference type="HAMAP-Rule" id="MF_00161"/>
    </source>
</evidence>
<evidence type="ECO:0000256" key="5">
    <source>
        <dbReference type="ARBA" id="ARBA00022750"/>
    </source>
</evidence>
<comment type="caution">
    <text evidence="12">The sequence shown here is derived from an EMBL/GenBank/DDBJ whole genome shotgun (WGS) entry which is preliminary data.</text>
</comment>
<dbReference type="PANTHER" id="PTHR33695:SF1">
    <property type="entry name" value="LIPOPROTEIN SIGNAL PEPTIDASE"/>
    <property type="match status" value="1"/>
</dbReference>
<keyword evidence="6 9" id="KW-0378">Hydrolase</keyword>
<evidence type="ECO:0000256" key="11">
    <source>
        <dbReference type="SAM" id="MobiDB-lite"/>
    </source>
</evidence>
<evidence type="ECO:0000256" key="3">
    <source>
        <dbReference type="ARBA" id="ARBA00022670"/>
    </source>
</evidence>
<proteinExistence type="inferred from homology"/>
<comment type="catalytic activity">
    <reaction evidence="9">
        <text>Release of signal peptides from bacterial membrane prolipoproteins. Hydrolyzes -Xaa-Yaa-Zaa-|-(S,diacylglyceryl)Cys-, in which Xaa is hydrophobic (preferably Leu), and Yaa (Ala or Ser) and Zaa (Gly or Ala) have small, neutral side chains.</text>
        <dbReference type="EC" id="3.4.23.36"/>
    </reaction>
</comment>
<dbReference type="Pfam" id="PF01252">
    <property type="entry name" value="Peptidase_A8"/>
    <property type="match status" value="1"/>
</dbReference>
<evidence type="ECO:0000256" key="6">
    <source>
        <dbReference type="ARBA" id="ARBA00022801"/>
    </source>
</evidence>
<sequence length="202" mass="21512">MTWRPAFWLVALAVLVVDQATKIWALHSLVPGEPHEVIGQFLQIQLTFNSGAAFSLGADYTWIVTLVMVAITIGLIWYARRARPGLAVALFGIALGGALGNLIDRLFREPGFARGHVVDMINYNGWFIGNVADIAIVGVAIAMLVVTFMGRQLLLPAEPEHTQVDDSDVVLDAAAASDAATPDADEADAPSPATPEAGVPRV</sequence>
<keyword evidence="4 9" id="KW-0812">Transmembrane</keyword>
<comment type="pathway">
    <text evidence="9">Protein modification; lipoprotein biosynthesis (signal peptide cleavage).</text>
</comment>
<evidence type="ECO:0000256" key="4">
    <source>
        <dbReference type="ARBA" id="ARBA00022692"/>
    </source>
</evidence>
<keyword evidence="3 9" id="KW-0645">Protease</keyword>
<feature type="region of interest" description="Disordered" evidence="11">
    <location>
        <begin position="176"/>
        <end position="202"/>
    </location>
</feature>
<feature type="transmembrane region" description="Helical" evidence="9">
    <location>
        <begin position="86"/>
        <end position="103"/>
    </location>
</feature>
<gene>
    <name evidence="9" type="primary">lspA</name>
    <name evidence="12" type="ORF">GCM10025876_33830</name>
</gene>
<evidence type="ECO:0000256" key="2">
    <source>
        <dbReference type="ARBA" id="ARBA00022475"/>
    </source>
</evidence>
<evidence type="ECO:0000256" key="7">
    <source>
        <dbReference type="ARBA" id="ARBA00022989"/>
    </source>
</evidence>
<comment type="function">
    <text evidence="9">This protein specifically catalyzes the removal of signal peptides from prolipoproteins.</text>
</comment>
<reference evidence="13" key="1">
    <citation type="journal article" date="2019" name="Int. J. Syst. Evol. Microbiol.">
        <title>The Global Catalogue of Microorganisms (GCM) 10K type strain sequencing project: providing services to taxonomists for standard genome sequencing and annotation.</title>
        <authorList>
            <consortium name="The Broad Institute Genomics Platform"/>
            <consortium name="The Broad Institute Genome Sequencing Center for Infectious Disease"/>
            <person name="Wu L."/>
            <person name="Ma J."/>
        </authorList>
    </citation>
    <scope>NUCLEOTIDE SEQUENCE [LARGE SCALE GENOMIC DNA]</scope>
    <source>
        <strain evidence="13">NBRC 112299</strain>
    </source>
</reference>
<dbReference type="PANTHER" id="PTHR33695">
    <property type="entry name" value="LIPOPROTEIN SIGNAL PEPTIDASE"/>
    <property type="match status" value="1"/>
</dbReference>
<dbReference type="InterPro" id="IPR001872">
    <property type="entry name" value="Peptidase_A8"/>
</dbReference>
<feature type="compositionally biased region" description="Low complexity" evidence="11">
    <location>
        <begin position="189"/>
        <end position="202"/>
    </location>
</feature>
<keyword evidence="2 9" id="KW-1003">Cell membrane</keyword>
<dbReference type="NCBIfam" id="TIGR00077">
    <property type="entry name" value="lspA"/>
    <property type="match status" value="1"/>
</dbReference>